<feature type="domain" description="Cupin type-2" evidence="1">
    <location>
        <begin position="40"/>
        <end position="103"/>
    </location>
</feature>
<dbReference type="OrthoDB" id="1423961at2"/>
<sequence>MEQDVLITPASSAYRAYQGGFFTTLIAPDQSVGALALMDMVLPRGAEPPLHVHEFEDEAFYLLEGHMRFQVGDDVTELKAGQAIYAPRKIPHLFSILSEQAHFITLITPGKFWNYFMEFSTAASEQPPVTPPQGPPPAELLSLLTSRLETAYGITLYSK</sequence>
<proteinExistence type="predicted"/>
<dbReference type="EMBL" id="PGFJ01000001">
    <property type="protein sequence ID" value="PJJ83607.1"/>
    <property type="molecule type" value="Genomic_DNA"/>
</dbReference>
<dbReference type="InterPro" id="IPR013096">
    <property type="entry name" value="Cupin_2"/>
</dbReference>
<dbReference type="InterPro" id="IPR014710">
    <property type="entry name" value="RmlC-like_jellyroll"/>
</dbReference>
<accession>A0A2H9VRZ9</accession>
<dbReference type="AlphaFoldDB" id="A0A2H9VRZ9"/>
<reference evidence="2 3" key="1">
    <citation type="submission" date="2017-11" db="EMBL/GenBank/DDBJ databases">
        <title>Genomic Encyclopedia of Archaeal and Bacterial Type Strains, Phase II (KMG-II): From Individual Species to Whole Genera.</title>
        <authorList>
            <person name="Goeker M."/>
        </authorList>
    </citation>
    <scope>NUCLEOTIDE SEQUENCE [LARGE SCALE GENOMIC DNA]</scope>
    <source>
        <strain evidence="2 3">DSM 28175</strain>
    </source>
</reference>
<evidence type="ECO:0000313" key="2">
    <source>
        <dbReference type="EMBL" id="PJJ83607.1"/>
    </source>
</evidence>
<dbReference type="Proteomes" id="UP000242687">
    <property type="component" value="Unassembled WGS sequence"/>
</dbReference>
<dbReference type="SUPFAM" id="SSF51182">
    <property type="entry name" value="RmlC-like cupins"/>
    <property type="match status" value="1"/>
</dbReference>
<dbReference type="InterPro" id="IPR011051">
    <property type="entry name" value="RmlC_Cupin_sf"/>
</dbReference>
<dbReference type="Gene3D" id="2.60.120.10">
    <property type="entry name" value="Jelly Rolls"/>
    <property type="match status" value="1"/>
</dbReference>
<evidence type="ECO:0000259" key="1">
    <source>
        <dbReference type="Pfam" id="PF07883"/>
    </source>
</evidence>
<name>A0A2H9VRZ9_9SPHI</name>
<organism evidence="2 3">
    <name type="scientific">Mucilaginibacter auburnensis</name>
    <dbReference type="NCBI Taxonomy" id="1457233"/>
    <lineage>
        <taxon>Bacteria</taxon>
        <taxon>Pseudomonadati</taxon>
        <taxon>Bacteroidota</taxon>
        <taxon>Sphingobacteriia</taxon>
        <taxon>Sphingobacteriales</taxon>
        <taxon>Sphingobacteriaceae</taxon>
        <taxon>Mucilaginibacter</taxon>
    </lineage>
</organism>
<dbReference type="PANTHER" id="PTHR36440">
    <property type="entry name" value="PUTATIVE (AFU_ORTHOLOGUE AFUA_8G07350)-RELATED"/>
    <property type="match status" value="1"/>
</dbReference>
<dbReference type="Pfam" id="PF07883">
    <property type="entry name" value="Cupin_2"/>
    <property type="match status" value="1"/>
</dbReference>
<keyword evidence="3" id="KW-1185">Reference proteome</keyword>
<gene>
    <name evidence="2" type="ORF">CLV57_0593</name>
</gene>
<dbReference type="PANTHER" id="PTHR36440:SF1">
    <property type="entry name" value="PUTATIVE (AFU_ORTHOLOGUE AFUA_8G07350)-RELATED"/>
    <property type="match status" value="1"/>
</dbReference>
<evidence type="ECO:0000313" key="3">
    <source>
        <dbReference type="Proteomes" id="UP000242687"/>
    </source>
</evidence>
<comment type="caution">
    <text evidence="2">The sequence shown here is derived from an EMBL/GenBank/DDBJ whole genome shotgun (WGS) entry which is preliminary data.</text>
</comment>
<dbReference type="RefSeq" id="WP_100339858.1">
    <property type="nucleotide sequence ID" value="NZ_PGFJ01000001.1"/>
</dbReference>
<protein>
    <submittedName>
        <fullName evidence="2">Cupin domain-containing protein</fullName>
    </submittedName>
</protein>
<dbReference type="InterPro" id="IPR053146">
    <property type="entry name" value="QDO-like"/>
</dbReference>